<dbReference type="PANTHER" id="PTHR30313:SF2">
    <property type="entry name" value="DNA PRIMASE"/>
    <property type="match status" value="1"/>
</dbReference>
<dbReference type="GO" id="GO:0003677">
    <property type="term" value="F:DNA binding"/>
    <property type="evidence" value="ECO:0007669"/>
    <property type="project" value="InterPro"/>
</dbReference>
<dbReference type="Gene3D" id="3.90.580.10">
    <property type="entry name" value="Zinc finger, CHC2-type domain"/>
    <property type="match status" value="1"/>
</dbReference>
<evidence type="ECO:0000313" key="5">
    <source>
        <dbReference type="EMBL" id="MST82072.1"/>
    </source>
</evidence>
<dbReference type="PANTHER" id="PTHR30313">
    <property type="entry name" value="DNA PRIMASE"/>
    <property type="match status" value="1"/>
</dbReference>
<keyword evidence="1" id="KW-0479">Metal-binding</keyword>
<dbReference type="AlphaFoldDB" id="A0A7X2TNC0"/>
<proteinExistence type="predicted"/>
<evidence type="ECO:0000256" key="2">
    <source>
        <dbReference type="ARBA" id="ARBA00022771"/>
    </source>
</evidence>
<dbReference type="GO" id="GO:0005737">
    <property type="term" value="C:cytoplasm"/>
    <property type="evidence" value="ECO:0007669"/>
    <property type="project" value="TreeGrafter"/>
</dbReference>
<dbReference type="GO" id="GO:0008270">
    <property type="term" value="F:zinc ion binding"/>
    <property type="evidence" value="ECO:0007669"/>
    <property type="project" value="UniProtKB-KW"/>
</dbReference>
<feature type="domain" description="Zinc finger CHC2-type" evidence="4">
    <location>
        <begin position="67"/>
        <end position="117"/>
    </location>
</feature>
<dbReference type="InterPro" id="IPR036977">
    <property type="entry name" value="DNA_primase_Znf_CHC2"/>
</dbReference>
<organism evidence="5 6">
    <name type="scientific">Bilifractor porci</name>
    <dbReference type="NCBI Taxonomy" id="2606636"/>
    <lineage>
        <taxon>Bacteria</taxon>
        <taxon>Bacillati</taxon>
        <taxon>Bacillota</taxon>
        <taxon>Clostridia</taxon>
        <taxon>Lachnospirales</taxon>
        <taxon>Lachnospiraceae</taxon>
        <taxon>Bilifractor</taxon>
    </lineage>
</organism>
<reference evidence="5 6" key="1">
    <citation type="submission" date="2019-08" db="EMBL/GenBank/DDBJ databases">
        <title>In-depth cultivation of the pig gut microbiome towards novel bacterial diversity and tailored functional studies.</title>
        <authorList>
            <person name="Wylensek D."/>
            <person name="Hitch T.C.A."/>
            <person name="Clavel T."/>
        </authorList>
    </citation>
    <scope>NUCLEOTIDE SEQUENCE [LARGE SCALE GENOMIC DNA]</scope>
    <source>
        <strain evidence="5 6">Oil+RF-744-WCA-WT-13</strain>
    </source>
</reference>
<gene>
    <name evidence="5" type="ORF">FYJ60_07070</name>
</gene>
<protein>
    <submittedName>
        <fullName evidence="5">DNA primase</fullName>
    </submittedName>
</protein>
<dbReference type="Proteomes" id="UP000466864">
    <property type="component" value="Unassembled WGS sequence"/>
</dbReference>
<dbReference type="RefSeq" id="WP_154457978.1">
    <property type="nucleotide sequence ID" value="NZ_VUMV01000004.1"/>
</dbReference>
<evidence type="ECO:0000256" key="3">
    <source>
        <dbReference type="ARBA" id="ARBA00022833"/>
    </source>
</evidence>
<keyword evidence="6" id="KW-1185">Reference proteome</keyword>
<accession>A0A7X2TNC0</accession>
<dbReference type="InterPro" id="IPR002694">
    <property type="entry name" value="Znf_CHC2"/>
</dbReference>
<dbReference type="GO" id="GO:0003899">
    <property type="term" value="F:DNA-directed RNA polymerase activity"/>
    <property type="evidence" value="ECO:0007669"/>
    <property type="project" value="InterPro"/>
</dbReference>
<name>A0A7X2TNC0_9FIRM</name>
<dbReference type="SMART" id="SM00400">
    <property type="entry name" value="ZnF_CHCC"/>
    <property type="match status" value="1"/>
</dbReference>
<keyword evidence="3" id="KW-0862">Zinc</keyword>
<dbReference type="EMBL" id="VUMV01000004">
    <property type="protein sequence ID" value="MST82072.1"/>
    <property type="molecule type" value="Genomic_DNA"/>
</dbReference>
<keyword evidence="2" id="KW-0863">Zinc-finger</keyword>
<sequence length="244" mass="27903">MGNPEKAKRTAPKSAGGTAEGRFLSIIDSHSIANRRSGDNIFQTIKSKVTTREAAEFYGLKVGRNGMACCPFHPDRNPSLKVDERFHCFGCGADGDVIDYAAKLFHLTNIEAARKLAGDFEIHISEKAFRPIRSPAAKQGQTDCRVNEKFERWRSWAISVMKMYVNSMQGWKERFAPKSEAEEWNPLFMESLSNLDAYNYFLDVLCYGSEAEQRAFFLEMKEVIRNLDRREQKWNRESAARRPA</sequence>
<dbReference type="SUPFAM" id="SSF57783">
    <property type="entry name" value="Zinc beta-ribbon"/>
    <property type="match status" value="1"/>
</dbReference>
<comment type="caution">
    <text evidence="5">The sequence shown here is derived from an EMBL/GenBank/DDBJ whole genome shotgun (WGS) entry which is preliminary data.</text>
</comment>
<dbReference type="Pfam" id="PF01807">
    <property type="entry name" value="Zn_ribbon_DnaG"/>
    <property type="match status" value="1"/>
</dbReference>
<evidence type="ECO:0000259" key="4">
    <source>
        <dbReference type="SMART" id="SM00400"/>
    </source>
</evidence>
<evidence type="ECO:0000313" key="6">
    <source>
        <dbReference type="Proteomes" id="UP000466864"/>
    </source>
</evidence>
<dbReference type="GO" id="GO:0006269">
    <property type="term" value="P:DNA replication, synthesis of primer"/>
    <property type="evidence" value="ECO:0007669"/>
    <property type="project" value="TreeGrafter"/>
</dbReference>
<dbReference type="InterPro" id="IPR050219">
    <property type="entry name" value="DnaG_primase"/>
</dbReference>
<evidence type="ECO:0000256" key="1">
    <source>
        <dbReference type="ARBA" id="ARBA00022723"/>
    </source>
</evidence>